<reference evidence="1" key="1">
    <citation type="submission" date="2023-01" db="EMBL/GenBank/DDBJ databases">
        <title>Oxazolidinone resistance genes in florfenicol resistant enterococci from beef cattle and veal calves at slaughter.</title>
        <authorList>
            <person name="Biggel M."/>
        </authorList>
    </citation>
    <scope>NUCLEOTIDE SEQUENCE</scope>
    <source>
        <strain evidence="1">K79-1</strain>
    </source>
</reference>
<evidence type="ECO:0000313" key="1">
    <source>
        <dbReference type="EMBL" id="WCG37227.1"/>
    </source>
</evidence>
<dbReference type="Proteomes" id="UP001179483">
    <property type="component" value="Chromosome"/>
</dbReference>
<dbReference type="AlphaFoldDB" id="A0AAE9XH38"/>
<protein>
    <submittedName>
        <fullName evidence="1">Uncharacterized protein</fullName>
    </submittedName>
</protein>
<gene>
    <name evidence="1" type="ORF">PML80_06775</name>
</gene>
<evidence type="ECO:0000313" key="2">
    <source>
        <dbReference type="Proteomes" id="UP001179483"/>
    </source>
</evidence>
<name>A0AAE9XH38_9LACT</name>
<dbReference type="EMBL" id="CP116590">
    <property type="protein sequence ID" value="WCG37227.1"/>
    <property type="molecule type" value="Genomic_DNA"/>
</dbReference>
<organism evidence="1 2">
    <name type="scientific">Aerococcus urinaeequi</name>
    <dbReference type="NCBI Taxonomy" id="51665"/>
    <lineage>
        <taxon>Bacteria</taxon>
        <taxon>Bacillati</taxon>
        <taxon>Bacillota</taxon>
        <taxon>Bacilli</taxon>
        <taxon>Lactobacillales</taxon>
        <taxon>Aerococcaceae</taxon>
        <taxon>Aerococcus</taxon>
    </lineage>
</organism>
<dbReference type="RefSeq" id="WP_271735510.1">
    <property type="nucleotide sequence ID" value="NZ_CP116590.1"/>
</dbReference>
<sequence length="49" mass="5857">MNEQKMNIYHEIHRLHGLGFNNSQIERTLGVNRGLFSEYLEKDYQEMAT</sequence>
<proteinExistence type="predicted"/>
<accession>A0AAE9XH38</accession>